<protein>
    <submittedName>
        <fullName evidence="1">Uncharacterized protein</fullName>
    </submittedName>
</protein>
<dbReference type="HOGENOM" id="CLU_2923282_0_0_1"/>
<dbReference type="Proteomes" id="UP000053647">
    <property type="component" value="Unassembled WGS sequence"/>
</dbReference>
<proteinExistence type="predicted"/>
<evidence type="ECO:0000313" key="2">
    <source>
        <dbReference type="Proteomes" id="UP000053647"/>
    </source>
</evidence>
<name>A0A0C9TWI4_PAXIN</name>
<dbReference type="EMBL" id="KN819375">
    <property type="protein sequence ID" value="KIJ11641.1"/>
    <property type="molecule type" value="Genomic_DNA"/>
</dbReference>
<keyword evidence="2" id="KW-1185">Reference proteome</keyword>
<reference evidence="1 2" key="1">
    <citation type="submission" date="2014-06" db="EMBL/GenBank/DDBJ databases">
        <authorList>
            <consortium name="DOE Joint Genome Institute"/>
            <person name="Kuo A."/>
            <person name="Kohler A."/>
            <person name="Nagy L.G."/>
            <person name="Floudas D."/>
            <person name="Copeland A."/>
            <person name="Barry K.W."/>
            <person name="Cichocki N."/>
            <person name="Veneault-Fourrey C."/>
            <person name="LaButti K."/>
            <person name="Lindquist E.A."/>
            <person name="Lipzen A."/>
            <person name="Lundell T."/>
            <person name="Morin E."/>
            <person name="Murat C."/>
            <person name="Sun H."/>
            <person name="Tunlid A."/>
            <person name="Henrissat B."/>
            <person name="Grigoriev I.V."/>
            <person name="Hibbett D.S."/>
            <person name="Martin F."/>
            <person name="Nordberg H.P."/>
            <person name="Cantor M.N."/>
            <person name="Hua S.X."/>
        </authorList>
    </citation>
    <scope>NUCLEOTIDE SEQUENCE [LARGE SCALE GENOMIC DNA]</scope>
    <source>
        <strain evidence="1 2">ATCC 200175</strain>
    </source>
</reference>
<reference evidence="2" key="2">
    <citation type="submission" date="2015-01" db="EMBL/GenBank/DDBJ databases">
        <title>Evolutionary Origins and Diversification of the Mycorrhizal Mutualists.</title>
        <authorList>
            <consortium name="DOE Joint Genome Institute"/>
            <consortium name="Mycorrhizal Genomics Consortium"/>
            <person name="Kohler A."/>
            <person name="Kuo A."/>
            <person name="Nagy L.G."/>
            <person name="Floudas D."/>
            <person name="Copeland A."/>
            <person name="Barry K.W."/>
            <person name="Cichocki N."/>
            <person name="Veneault-Fourrey C."/>
            <person name="LaButti K."/>
            <person name="Lindquist E.A."/>
            <person name="Lipzen A."/>
            <person name="Lundell T."/>
            <person name="Morin E."/>
            <person name="Murat C."/>
            <person name="Riley R."/>
            <person name="Ohm R."/>
            <person name="Sun H."/>
            <person name="Tunlid A."/>
            <person name="Henrissat B."/>
            <person name="Grigoriev I.V."/>
            <person name="Hibbett D.S."/>
            <person name="Martin F."/>
        </authorList>
    </citation>
    <scope>NUCLEOTIDE SEQUENCE [LARGE SCALE GENOMIC DNA]</scope>
    <source>
        <strain evidence="2">ATCC 200175</strain>
    </source>
</reference>
<dbReference type="OrthoDB" id="10477276at2759"/>
<accession>A0A0C9TWI4</accession>
<gene>
    <name evidence="1" type="ORF">PAXINDRAFT_15462</name>
</gene>
<sequence length="61" mass="6933">MPKKNPCTKKHEGSQDLEVDIPECMDNLPPEADLSILDAQPRKQTASGFPLLVWIEQERED</sequence>
<organism evidence="1 2">
    <name type="scientific">Paxillus involutus ATCC 200175</name>
    <dbReference type="NCBI Taxonomy" id="664439"/>
    <lineage>
        <taxon>Eukaryota</taxon>
        <taxon>Fungi</taxon>
        <taxon>Dikarya</taxon>
        <taxon>Basidiomycota</taxon>
        <taxon>Agaricomycotina</taxon>
        <taxon>Agaricomycetes</taxon>
        <taxon>Agaricomycetidae</taxon>
        <taxon>Boletales</taxon>
        <taxon>Paxilineae</taxon>
        <taxon>Paxillaceae</taxon>
        <taxon>Paxillus</taxon>
    </lineage>
</organism>
<dbReference type="AlphaFoldDB" id="A0A0C9TWI4"/>
<evidence type="ECO:0000313" key="1">
    <source>
        <dbReference type="EMBL" id="KIJ11641.1"/>
    </source>
</evidence>